<evidence type="ECO:0000256" key="1">
    <source>
        <dbReference type="SAM" id="Phobius"/>
    </source>
</evidence>
<comment type="caution">
    <text evidence="2">The sequence shown here is derived from an EMBL/GenBank/DDBJ whole genome shotgun (WGS) entry which is preliminary data.</text>
</comment>
<dbReference type="Proteomes" id="UP000247922">
    <property type="component" value="Unassembled WGS sequence"/>
</dbReference>
<reference evidence="2 3" key="1">
    <citation type="submission" date="2018-05" db="EMBL/GenBank/DDBJ databases">
        <title>Genomic Encyclopedia of Type Strains, Phase IV (KMG-IV): sequencing the most valuable type-strain genomes for metagenomic binning, comparative biology and taxonomic classification.</title>
        <authorList>
            <person name="Goeker M."/>
        </authorList>
    </citation>
    <scope>NUCLEOTIDE SEQUENCE [LARGE SCALE GENOMIC DNA]</scope>
    <source>
        <strain evidence="2 3">DSM 22440</strain>
    </source>
</reference>
<feature type="transmembrane region" description="Helical" evidence="1">
    <location>
        <begin position="6"/>
        <end position="25"/>
    </location>
</feature>
<dbReference type="OrthoDB" id="9786534at2"/>
<keyword evidence="1" id="KW-0812">Transmembrane</keyword>
<sequence>MKPLISYGLFITGFVIIILFLISLSNQKKFEAMVKEEKAQLLNETVTERRPVIDETKLEQLPPIVKQWLINTGIIGKPFIRTVELKQTGTMKLKPNQEKPYYPVAEQVINVTEPGYLWSVDLQMMPVISTTGRDYFYRGNGEMLIRLGHLFAVVDEQQNEKINESSMHRFLLELPWYPTAALETYMNWTAVDDETAEATLNYNGQTVSAIFHFNTDAELEYVEAMRYKDTGPEAERQRCFGEINSYTTVDGLRIPNQIAITWDLEGELFTWYELNAEAFQFDYIEPGM</sequence>
<dbReference type="AlphaFoldDB" id="A0A2V3WE38"/>
<name>A0A2V3WE38_9BACI</name>
<keyword evidence="1" id="KW-1133">Transmembrane helix</keyword>
<dbReference type="EMBL" id="QJJR01000002">
    <property type="protein sequence ID" value="PXW92425.1"/>
    <property type="molecule type" value="Genomic_DNA"/>
</dbReference>
<dbReference type="RefSeq" id="WP_110250314.1">
    <property type="nucleotide sequence ID" value="NZ_QJJR01000002.1"/>
</dbReference>
<protein>
    <submittedName>
        <fullName evidence="2">Uncharacterized protein</fullName>
    </submittedName>
</protein>
<dbReference type="InterPro" id="IPR054213">
    <property type="entry name" value="DUF6920"/>
</dbReference>
<evidence type="ECO:0000313" key="3">
    <source>
        <dbReference type="Proteomes" id="UP000247922"/>
    </source>
</evidence>
<evidence type="ECO:0000313" key="2">
    <source>
        <dbReference type="EMBL" id="PXW92425.1"/>
    </source>
</evidence>
<keyword evidence="3" id="KW-1185">Reference proteome</keyword>
<gene>
    <name evidence="2" type="ORF">DES38_1023</name>
</gene>
<accession>A0A2V3WE38</accession>
<dbReference type="Pfam" id="PF21900">
    <property type="entry name" value="DUF6920"/>
    <property type="match status" value="1"/>
</dbReference>
<keyword evidence="1" id="KW-0472">Membrane</keyword>
<organism evidence="2 3">
    <name type="scientific">Streptohalobacillus salinus</name>
    <dbReference type="NCBI Taxonomy" id="621096"/>
    <lineage>
        <taxon>Bacteria</taxon>
        <taxon>Bacillati</taxon>
        <taxon>Bacillota</taxon>
        <taxon>Bacilli</taxon>
        <taxon>Bacillales</taxon>
        <taxon>Bacillaceae</taxon>
        <taxon>Streptohalobacillus</taxon>
    </lineage>
</organism>
<proteinExistence type="predicted"/>